<feature type="compositionally biased region" description="Low complexity" evidence="11">
    <location>
        <begin position="163"/>
        <end position="172"/>
    </location>
</feature>
<dbReference type="Proteomes" id="UP000005808">
    <property type="component" value="Unassembled WGS sequence"/>
</dbReference>
<dbReference type="GO" id="GO:0046930">
    <property type="term" value="C:pore complex"/>
    <property type="evidence" value="ECO:0007669"/>
    <property type="project" value="UniProtKB-KW"/>
</dbReference>
<organism evidence="14 15">
    <name type="scientific">Cupriavidus basilensis OR16</name>
    <dbReference type="NCBI Taxonomy" id="1127483"/>
    <lineage>
        <taxon>Bacteria</taxon>
        <taxon>Pseudomonadati</taxon>
        <taxon>Pseudomonadota</taxon>
        <taxon>Betaproteobacteria</taxon>
        <taxon>Burkholderiales</taxon>
        <taxon>Burkholderiaceae</taxon>
        <taxon>Cupriavidus</taxon>
    </lineage>
</organism>
<dbReference type="CDD" id="cd00342">
    <property type="entry name" value="gram_neg_porins"/>
    <property type="match status" value="1"/>
</dbReference>
<feature type="domain" description="Porin" evidence="13">
    <location>
        <begin position="15"/>
        <end position="104"/>
    </location>
</feature>
<evidence type="ECO:0000256" key="3">
    <source>
        <dbReference type="ARBA" id="ARBA00022448"/>
    </source>
</evidence>
<dbReference type="InterPro" id="IPR033900">
    <property type="entry name" value="Gram_neg_porin_domain"/>
</dbReference>
<keyword evidence="5" id="KW-0812">Transmembrane</keyword>
<dbReference type="SUPFAM" id="SSF56935">
    <property type="entry name" value="Porins"/>
    <property type="match status" value="1"/>
</dbReference>
<dbReference type="AlphaFoldDB" id="H1SFQ8"/>
<keyword evidence="8" id="KW-0626">Porin</keyword>
<evidence type="ECO:0000256" key="7">
    <source>
        <dbReference type="ARBA" id="ARBA00023065"/>
    </source>
</evidence>
<comment type="caution">
    <text evidence="14">The sequence shown here is derived from an EMBL/GenBank/DDBJ whole genome shotgun (WGS) entry which is preliminary data.</text>
</comment>
<keyword evidence="9" id="KW-0472">Membrane</keyword>
<evidence type="ECO:0000256" key="12">
    <source>
        <dbReference type="SAM" id="SignalP"/>
    </source>
</evidence>
<keyword evidence="4" id="KW-1134">Transmembrane beta strand</keyword>
<dbReference type="PRINTS" id="PR00184">
    <property type="entry name" value="NEISSPPORIN"/>
</dbReference>
<evidence type="ECO:0000256" key="5">
    <source>
        <dbReference type="ARBA" id="ARBA00022692"/>
    </source>
</evidence>
<dbReference type="PANTHER" id="PTHR34501:SF9">
    <property type="entry name" value="MAJOR OUTER MEMBRANE PROTEIN P.IA"/>
    <property type="match status" value="1"/>
</dbReference>
<evidence type="ECO:0000259" key="13">
    <source>
        <dbReference type="Pfam" id="PF13609"/>
    </source>
</evidence>
<evidence type="ECO:0000256" key="2">
    <source>
        <dbReference type="ARBA" id="ARBA00011233"/>
    </source>
</evidence>
<evidence type="ECO:0000256" key="9">
    <source>
        <dbReference type="ARBA" id="ARBA00023136"/>
    </source>
</evidence>
<dbReference type="InterPro" id="IPR050298">
    <property type="entry name" value="Gram-neg_bact_OMP"/>
</dbReference>
<dbReference type="InterPro" id="IPR023614">
    <property type="entry name" value="Porin_dom_sf"/>
</dbReference>
<protein>
    <submittedName>
        <fullName evidence="14">Outer membrane protein (Porin)</fullName>
    </submittedName>
</protein>
<name>H1SFQ8_9BURK</name>
<keyword evidence="6 12" id="KW-0732">Signal</keyword>
<feature type="signal peptide" evidence="12">
    <location>
        <begin position="1"/>
        <end position="23"/>
    </location>
</feature>
<feature type="chain" id="PRO_5003553808" evidence="12">
    <location>
        <begin position="24"/>
        <end position="172"/>
    </location>
</feature>
<keyword evidence="3" id="KW-0813">Transport</keyword>
<comment type="subunit">
    <text evidence="2">Homotrimer.</text>
</comment>
<dbReference type="GO" id="GO:0015288">
    <property type="term" value="F:porin activity"/>
    <property type="evidence" value="ECO:0007669"/>
    <property type="project" value="UniProtKB-KW"/>
</dbReference>
<evidence type="ECO:0000256" key="1">
    <source>
        <dbReference type="ARBA" id="ARBA00004571"/>
    </source>
</evidence>
<comment type="subcellular location">
    <subcellularLocation>
        <location evidence="1">Cell outer membrane</location>
        <topology evidence="1">Multi-pass membrane protein</topology>
    </subcellularLocation>
</comment>
<evidence type="ECO:0000313" key="14">
    <source>
        <dbReference type="EMBL" id="EHP38630.1"/>
    </source>
</evidence>
<sequence length="172" mass="18369">MKSVNLIKQACIGGAFVAMSAGAQTSVTLYGRVDTDVEVQKGPSGSAYQMVDNASRWGMRGSEELGGGMRAVFGLEQGFSADTGASTTPVFRNSYVGLTSGFGARRTRAPRRSAPRCSMRATASPTRWATSRPTLPVSCCVRAWTWPAPIRPRPMPSRRSRPRTTSSSTTSA</sequence>
<evidence type="ECO:0000313" key="15">
    <source>
        <dbReference type="Proteomes" id="UP000005808"/>
    </source>
</evidence>
<evidence type="ECO:0000256" key="11">
    <source>
        <dbReference type="SAM" id="MobiDB-lite"/>
    </source>
</evidence>
<evidence type="ECO:0000256" key="8">
    <source>
        <dbReference type="ARBA" id="ARBA00023114"/>
    </source>
</evidence>
<dbReference type="Gene3D" id="2.40.160.10">
    <property type="entry name" value="Porin"/>
    <property type="match status" value="1"/>
</dbReference>
<evidence type="ECO:0000256" key="6">
    <source>
        <dbReference type="ARBA" id="ARBA00022729"/>
    </source>
</evidence>
<dbReference type="InterPro" id="IPR002299">
    <property type="entry name" value="Porin_Neis"/>
</dbReference>
<proteinExistence type="predicted"/>
<accession>H1SFQ8</accession>
<keyword evidence="7" id="KW-0406">Ion transport</keyword>
<dbReference type="EMBL" id="AHJE01000114">
    <property type="protein sequence ID" value="EHP38630.1"/>
    <property type="molecule type" value="Genomic_DNA"/>
</dbReference>
<dbReference type="GO" id="GO:0006811">
    <property type="term" value="P:monoatomic ion transport"/>
    <property type="evidence" value="ECO:0007669"/>
    <property type="project" value="UniProtKB-KW"/>
</dbReference>
<evidence type="ECO:0000256" key="10">
    <source>
        <dbReference type="ARBA" id="ARBA00023237"/>
    </source>
</evidence>
<reference evidence="14 15" key="1">
    <citation type="journal article" date="2012" name="J. Bacteriol.">
        <title>De Novo Genome Project of Cupriavidus basilensis OR16.</title>
        <authorList>
            <person name="Cserhati M."/>
            <person name="Kriszt B."/>
            <person name="Szoboszlay S."/>
            <person name="Toth A."/>
            <person name="Szabo I."/>
            <person name="Tancsics A."/>
            <person name="Nagy I."/>
            <person name="Horvath B."/>
            <person name="Nagy I."/>
            <person name="Kukolya J."/>
        </authorList>
    </citation>
    <scope>NUCLEOTIDE SEQUENCE [LARGE SCALE GENOMIC DNA]</scope>
    <source>
        <strain evidence="14 15">OR16</strain>
    </source>
</reference>
<evidence type="ECO:0000256" key="4">
    <source>
        <dbReference type="ARBA" id="ARBA00022452"/>
    </source>
</evidence>
<dbReference type="PANTHER" id="PTHR34501">
    <property type="entry name" value="PROTEIN YDDL-RELATED"/>
    <property type="match status" value="1"/>
</dbReference>
<keyword evidence="10" id="KW-0998">Cell outer membrane</keyword>
<feature type="region of interest" description="Disordered" evidence="11">
    <location>
        <begin position="149"/>
        <end position="172"/>
    </location>
</feature>
<dbReference type="Pfam" id="PF13609">
    <property type="entry name" value="Porin_4"/>
    <property type="match status" value="1"/>
</dbReference>
<gene>
    <name evidence="14" type="ORF">OR16_35937</name>
</gene>
<dbReference type="GO" id="GO:0009279">
    <property type="term" value="C:cell outer membrane"/>
    <property type="evidence" value="ECO:0007669"/>
    <property type="project" value="UniProtKB-SubCell"/>
</dbReference>